<accession>A0A0J9XHX8</accession>
<comment type="caution">
    <text evidence="1">The sequence shown here is derived from an EMBL/GenBank/DDBJ whole genome shotgun (WGS) entry which is preliminary data.</text>
</comment>
<reference evidence="1" key="1">
    <citation type="submission" date="2014-03" db="EMBL/GenBank/DDBJ databases">
        <authorList>
            <person name="Casaregola S."/>
        </authorList>
    </citation>
    <scope>NUCLEOTIDE SEQUENCE [LARGE SCALE GENOMIC DNA]</scope>
    <source>
        <strain evidence="1">CLIB 918</strain>
    </source>
</reference>
<gene>
    <name evidence="1" type="ORF">BN980_GECA17s02386g</name>
</gene>
<dbReference type="Proteomes" id="UP000242525">
    <property type="component" value="Unassembled WGS sequence"/>
</dbReference>
<dbReference type="AlphaFoldDB" id="A0A0J9XHX8"/>
<keyword evidence="2" id="KW-1185">Reference proteome</keyword>
<evidence type="ECO:0000313" key="2">
    <source>
        <dbReference type="Proteomes" id="UP000242525"/>
    </source>
</evidence>
<dbReference type="EMBL" id="CCBN010000017">
    <property type="protein sequence ID" value="CDO56942.1"/>
    <property type="molecule type" value="Genomic_DNA"/>
</dbReference>
<proteinExistence type="predicted"/>
<name>A0A0J9XHX8_GEOCN</name>
<organism evidence="1 2">
    <name type="scientific">Geotrichum candidum</name>
    <name type="common">Oospora lactis</name>
    <name type="synonym">Dipodascus geotrichum</name>
    <dbReference type="NCBI Taxonomy" id="1173061"/>
    <lineage>
        <taxon>Eukaryota</taxon>
        <taxon>Fungi</taxon>
        <taxon>Dikarya</taxon>
        <taxon>Ascomycota</taxon>
        <taxon>Saccharomycotina</taxon>
        <taxon>Dipodascomycetes</taxon>
        <taxon>Dipodascales</taxon>
        <taxon>Dipodascaceae</taxon>
        <taxon>Geotrichum</taxon>
    </lineage>
</organism>
<sequence>MKSPHSEEIAIWMSNHPFESFWAEHFPDGRVEQVSTLSFYQLHPYFTDDSRPRCHYLDRCTRSMQRQRSLRRHRRHASIQYTPSPDANTHFLLHNDPNGSLIQRPTRMQALISGKQNITLLFKDQPNDSGYFSLNYTTYRATEPGKPPRIFTEFFPIDFIMPTNRLWWINMQSHTKSNIDSTTIKQLSKCTVGL</sequence>
<evidence type="ECO:0000313" key="1">
    <source>
        <dbReference type="EMBL" id="CDO56942.1"/>
    </source>
</evidence>
<protein>
    <submittedName>
        <fullName evidence="1">Uncharacterized protein</fullName>
    </submittedName>
</protein>